<dbReference type="EMBL" id="JADOUF010000001">
    <property type="protein sequence ID" value="MBG6139995.1"/>
    <property type="molecule type" value="Genomic_DNA"/>
</dbReference>
<keyword evidence="3" id="KW-1185">Reference proteome</keyword>
<evidence type="ECO:0000256" key="1">
    <source>
        <dbReference type="ARBA" id="ARBA00022679"/>
    </source>
</evidence>
<dbReference type="Proteomes" id="UP000622552">
    <property type="component" value="Unassembled WGS sequence"/>
</dbReference>
<name>A0A8J7KJ35_9ACTN</name>
<dbReference type="RefSeq" id="WP_197006585.1">
    <property type="nucleotide sequence ID" value="NZ_BONS01000006.1"/>
</dbReference>
<dbReference type="GO" id="GO:0008168">
    <property type="term" value="F:methyltransferase activity"/>
    <property type="evidence" value="ECO:0007669"/>
    <property type="project" value="UniProtKB-KW"/>
</dbReference>
<gene>
    <name evidence="2" type="ORF">IW245_006189</name>
</gene>
<proteinExistence type="predicted"/>
<dbReference type="InterPro" id="IPR029063">
    <property type="entry name" value="SAM-dependent_MTases_sf"/>
</dbReference>
<accession>A0A8J7KJ35</accession>
<evidence type="ECO:0000313" key="2">
    <source>
        <dbReference type="EMBL" id="MBG6139995.1"/>
    </source>
</evidence>
<keyword evidence="2" id="KW-0489">Methyltransferase</keyword>
<dbReference type="Pfam" id="PF13489">
    <property type="entry name" value="Methyltransf_23"/>
    <property type="match status" value="1"/>
</dbReference>
<dbReference type="PANTHER" id="PTHR43861">
    <property type="entry name" value="TRANS-ACONITATE 2-METHYLTRANSFERASE-RELATED"/>
    <property type="match status" value="1"/>
</dbReference>
<reference evidence="2" key="1">
    <citation type="submission" date="2020-11" db="EMBL/GenBank/DDBJ databases">
        <title>Sequencing the genomes of 1000 actinobacteria strains.</title>
        <authorList>
            <person name="Klenk H.-P."/>
        </authorList>
    </citation>
    <scope>NUCLEOTIDE SEQUENCE</scope>
    <source>
        <strain evidence="2">DSM 45356</strain>
    </source>
</reference>
<evidence type="ECO:0000313" key="3">
    <source>
        <dbReference type="Proteomes" id="UP000622552"/>
    </source>
</evidence>
<dbReference type="Gene3D" id="3.40.50.150">
    <property type="entry name" value="Vaccinia Virus protein VP39"/>
    <property type="match status" value="1"/>
</dbReference>
<comment type="caution">
    <text evidence="2">The sequence shown here is derived from an EMBL/GenBank/DDBJ whole genome shotgun (WGS) entry which is preliminary data.</text>
</comment>
<organism evidence="2 3">
    <name type="scientific">Longispora fulva</name>
    <dbReference type="NCBI Taxonomy" id="619741"/>
    <lineage>
        <taxon>Bacteria</taxon>
        <taxon>Bacillati</taxon>
        <taxon>Actinomycetota</taxon>
        <taxon>Actinomycetes</taxon>
        <taxon>Micromonosporales</taxon>
        <taxon>Micromonosporaceae</taxon>
        <taxon>Longispora</taxon>
    </lineage>
</organism>
<dbReference type="AlphaFoldDB" id="A0A8J7KJ35"/>
<keyword evidence="1" id="KW-0808">Transferase</keyword>
<dbReference type="GO" id="GO:0032259">
    <property type="term" value="P:methylation"/>
    <property type="evidence" value="ECO:0007669"/>
    <property type="project" value="UniProtKB-KW"/>
</dbReference>
<dbReference type="SUPFAM" id="SSF53335">
    <property type="entry name" value="S-adenosyl-L-methionine-dependent methyltransferases"/>
    <property type="match status" value="1"/>
</dbReference>
<dbReference type="PANTHER" id="PTHR43861:SF3">
    <property type="entry name" value="PUTATIVE (AFU_ORTHOLOGUE AFUA_2G14390)-RELATED"/>
    <property type="match status" value="1"/>
</dbReference>
<sequence length="347" mass="37962">MQSTESWPAGGLESVPHCPICGDSARETVHLELSDRIFFCAPGTWNLYRCTGCATGYLDPRPTEDTISLAYDSYYTHAAAAKVDVDQLSLARKVRRSLANGYRNHQFGTQDLPANPLGVLSAKLLAKQRATMDTESRHIPKPTPGARLLDIGCGDGNFLEFARRAGWTVVGVDFDEKAVEAARSRGLDIRHGGVEVLDPAERFDGITLSHVIEHVHDPVALLAACRRMLNPGGWIWLETPNLDALGHQRYGADWRGLEPPRHLVLFTPASLKQALAKAGFVDAEIQRAALSTGFTFSASEAIARGEGSMTENDYLEEAGALIKAAEREATRNPDVREFITIKAWRAA</sequence>
<dbReference type="CDD" id="cd02440">
    <property type="entry name" value="AdoMet_MTases"/>
    <property type="match status" value="1"/>
</dbReference>
<protein>
    <submittedName>
        <fullName evidence="2">2-polyprenyl-3-methyl-5-hydroxy-6-metoxy-1, 4-benzoquinol methylase</fullName>
    </submittedName>
</protein>